<dbReference type="PANTHER" id="PTHR44083">
    <property type="entry name" value="TOPLESS-RELATED PROTEIN 1-RELATED"/>
    <property type="match status" value="1"/>
</dbReference>
<dbReference type="AlphaFoldDB" id="A0AAV8ST50"/>
<dbReference type="InterPro" id="IPR027728">
    <property type="entry name" value="Topless_fam"/>
</dbReference>
<dbReference type="GO" id="GO:0006355">
    <property type="term" value="P:regulation of DNA-templated transcription"/>
    <property type="evidence" value="ECO:0007669"/>
    <property type="project" value="InterPro"/>
</dbReference>
<gene>
    <name evidence="1" type="ORF">K2173_019245</name>
</gene>
<comment type="caution">
    <text evidence="1">The sequence shown here is derived from an EMBL/GenBank/DDBJ whole genome shotgun (WGS) entry which is preliminary data.</text>
</comment>
<organism evidence="1 2">
    <name type="scientific">Erythroxylum novogranatense</name>
    <dbReference type="NCBI Taxonomy" id="1862640"/>
    <lineage>
        <taxon>Eukaryota</taxon>
        <taxon>Viridiplantae</taxon>
        <taxon>Streptophyta</taxon>
        <taxon>Embryophyta</taxon>
        <taxon>Tracheophyta</taxon>
        <taxon>Spermatophyta</taxon>
        <taxon>Magnoliopsida</taxon>
        <taxon>eudicotyledons</taxon>
        <taxon>Gunneridae</taxon>
        <taxon>Pentapetalae</taxon>
        <taxon>rosids</taxon>
        <taxon>fabids</taxon>
        <taxon>Malpighiales</taxon>
        <taxon>Erythroxylaceae</taxon>
        <taxon>Erythroxylum</taxon>
    </lineage>
</organism>
<dbReference type="Proteomes" id="UP001159364">
    <property type="component" value="Linkage Group LG09"/>
</dbReference>
<evidence type="ECO:0000313" key="1">
    <source>
        <dbReference type="EMBL" id="KAJ8755447.1"/>
    </source>
</evidence>
<proteinExistence type="predicted"/>
<dbReference type="PANTHER" id="PTHR44083:SF45">
    <property type="entry name" value="TOPLESS-RELATED PROTEIN 1"/>
    <property type="match status" value="1"/>
</dbReference>
<keyword evidence="2" id="KW-1185">Reference proteome</keyword>
<name>A0AAV8ST50_9ROSI</name>
<dbReference type="EMBL" id="JAIWQS010000009">
    <property type="protein sequence ID" value="KAJ8755447.1"/>
    <property type="molecule type" value="Genomic_DNA"/>
</dbReference>
<reference evidence="1 2" key="1">
    <citation type="submission" date="2021-09" db="EMBL/GenBank/DDBJ databases">
        <title>Genomic insights and catalytic innovation underlie evolution of tropane alkaloids biosynthesis.</title>
        <authorList>
            <person name="Wang Y.-J."/>
            <person name="Tian T."/>
            <person name="Huang J.-P."/>
            <person name="Huang S.-X."/>
        </authorList>
    </citation>
    <scope>NUCLEOTIDE SEQUENCE [LARGE SCALE GENOMIC DNA]</scope>
    <source>
        <strain evidence="1">KIB-2018</strain>
        <tissue evidence="1">Leaf</tissue>
    </source>
</reference>
<protein>
    <submittedName>
        <fullName evidence="1">Uncharacterized protein</fullName>
    </submittedName>
</protein>
<evidence type="ECO:0000313" key="2">
    <source>
        <dbReference type="Proteomes" id="UP001159364"/>
    </source>
</evidence>
<sequence>MAYSADGTSWRNRFFSCGTSKDGESYIFEWNESEGGLPASPRIRFNKDGTLLAVSANDYGIKLLANTDGIRLLRTVENRSYDASRASEAIAKLAVHDM</sequence>
<accession>A0AAV8ST50</accession>